<reference evidence="1 2" key="1">
    <citation type="submission" date="2022-11" db="EMBL/GenBank/DDBJ databases">
        <title>The characterization of three novel Bacteroidetes species and genomic analysis of their roles in tidal elemental geochemical cycles.</title>
        <authorList>
            <person name="Ma K."/>
        </authorList>
    </citation>
    <scope>NUCLEOTIDE SEQUENCE [LARGE SCALE GENOMIC DNA]</scope>
    <source>
        <strain evidence="1 2">M17</strain>
    </source>
</reference>
<dbReference type="Proteomes" id="UP001209885">
    <property type="component" value="Unassembled WGS sequence"/>
</dbReference>
<name>A0ABT3RV74_9BACT</name>
<protein>
    <submittedName>
        <fullName evidence="1">Uncharacterized protein</fullName>
    </submittedName>
</protein>
<accession>A0ABT3RV74</accession>
<evidence type="ECO:0000313" key="2">
    <source>
        <dbReference type="Proteomes" id="UP001209885"/>
    </source>
</evidence>
<sequence length="369" mass="42809">MKTTLLIFSFFVTLHCFGQSDERQWEEGKLTWNDFKGEPFESSPSASELSYQLSYSTTKKRIGDTTFFFFQTRNYINPYISWVKESEKSDQLLRYNQVIFNILELHRRELQEELHRINNTDLAENKFRTQYQKCNYEIKQFQHETNSGTDKSALVYWDKKITQKLKDNPFELIPEVSDRNFGYGINAGFGTGIMTGSISDFFSPTFNFVFGFDIAYKNTTLFLNGTLAGNRVKRDYTEDGFLWTKDLKTNVAIIDVSIGQTLIENSTHKLTPFAGLGILEFSVANNEGEAYEDHRIVNYGLIYGLNYDFKFRHAIRLTPSPFGAKYKERAEHNIRVRLYATSSEYENMKGTSINLTVGYALFGRIIKIK</sequence>
<dbReference type="RefSeq" id="WP_266058009.1">
    <property type="nucleotide sequence ID" value="NZ_JAPFQN010000010.1"/>
</dbReference>
<keyword evidence="2" id="KW-1185">Reference proteome</keyword>
<organism evidence="1 2">
    <name type="scientific">Mangrovivirga halotolerans</name>
    <dbReference type="NCBI Taxonomy" id="2993936"/>
    <lineage>
        <taxon>Bacteria</taxon>
        <taxon>Pseudomonadati</taxon>
        <taxon>Bacteroidota</taxon>
        <taxon>Cytophagia</taxon>
        <taxon>Cytophagales</taxon>
        <taxon>Mangrovivirgaceae</taxon>
        <taxon>Mangrovivirga</taxon>
    </lineage>
</organism>
<gene>
    <name evidence="1" type="ORF">OO013_16245</name>
</gene>
<evidence type="ECO:0000313" key="1">
    <source>
        <dbReference type="EMBL" id="MCX2745431.1"/>
    </source>
</evidence>
<dbReference type="EMBL" id="JAPFQN010000010">
    <property type="protein sequence ID" value="MCX2745431.1"/>
    <property type="molecule type" value="Genomic_DNA"/>
</dbReference>
<comment type="caution">
    <text evidence="1">The sequence shown here is derived from an EMBL/GenBank/DDBJ whole genome shotgun (WGS) entry which is preliminary data.</text>
</comment>
<proteinExistence type="predicted"/>